<keyword evidence="1" id="KW-0677">Repeat</keyword>
<reference evidence="2" key="1">
    <citation type="submission" date="2021-01" db="EMBL/GenBank/DDBJ databases">
        <authorList>
            <person name="Corre E."/>
            <person name="Pelletier E."/>
            <person name="Niang G."/>
            <person name="Scheremetjew M."/>
            <person name="Finn R."/>
            <person name="Kale V."/>
            <person name="Holt S."/>
            <person name="Cochrane G."/>
            <person name="Meng A."/>
            <person name="Brown T."/>
            <person name="Cohen L."/>
        </authorList>
    </citation>
    <scope>NUCLEOTIDE SEQUENCE</scope>
    <source>
        <strain evidence="2">CCMP1381</strain>
    </source>
</reference>
<proteinExistence type="predicted"/>
<dbReference type="EMBL" id="HBGS01052101">
    <property type="protein sequence ID" value="CAD9469479.1"/>
    <property type="molecule type" value="Transcribed_RNA"/>
</dbReference>
<sequence length="144" mass="15000">MGQLGGAALAATLYDKMALTHLNLWSNKIGSVAISALADALHHNSTLKGIQLAFNKVGDDGTISLAKMLCCNTGLKTLQLAGNEIESAGATALGEAHNATLQELNLHSNNARDKGANTFADALAHNTTACSYKTTTFQTMVESP</sequence>
<dbReference type="SUPFAM" id="SSF52047">
    <property type="entry name" value="RNI-like"/>
    <property type="match status" value="1"/>
</dbReference>
<protein>
    <submittedName>
        <fullName evidence="2">Uncharacterized protein</fullName>
    </submittedName>
</protein>
<dbReference type="PANTHER" id="PTHR24111">
    <property type="entry name" value="LEUCINE-RICH REPEAT-CONTAINING PROTEIN 34"/>
    <property type="match status" value="1"/>
</dbReference>
<evidence type="ECO:0000256" key="1">
    <source>
        <dbReference type="ARBA" id="ARBA00022737"/>
    </source>
</evidence>
<dbReference type="PANTHER" id="PTHR24111:SF0">
    <property type="entry name" value="LEUCINE-RICH REPEAT-CONTAINING PROTEIN"/>
    <property type="match status" value="1"/>
</dbReference>
<evidence type="ECO:0000313" key="2">
    <source>
        <dbReference type="EMBL" id="CAD9469479.1"/>
    </source>
</evidence>
<dbReference type="AlphaFoldDB" id="A0A7S2GU60"/>
<gene>
    <name evidence="2" type="ORF">DSPE1174_LOCUS26911</name>
</gene>
<dbReference type="InterPro" id="IPR032675">
    <property type="entry name" value="LRR_dom_sf"/>
</dbReference>
<dbReference type="Pfam" id="PF13516">
    <property type="entry name" value="LRR_6"/>
    <property type="match status" value="4"/>
</dbReference>
<dbReference type="SMART" id="SM00368">
    <property type="entry name" value="LRR_RI"/>
    <property type="match status" value="4"/>
</dbReference>
<dbReference type="InterPro" id="IPR001611">
    <property type="entry name" value="Leu-rich_rpt"/>
</dbReference>
<organism evidence="2">
    <name type="scientific">Octactis speculum</name>
    <dbReference type="NCBI Taxonomy" id="3111310"/>
    <lineage>
        <taxon>Eukaryota</taxon>
        <taxon>Sar</taxon>
        <taxon>Stramenopiles</taxon>
        <taxon>Ochrophyta</taxon>
        <taxon>Dictyochophyceae</taxon>
        <taxon>Dictyochales</taxon>
        <taxon>Dictyochaceae</taxon>
        <taxon>Octactis</taxon>
    </lineage>
</organism>
<dbReference type="InterPro" id="IPR052201">
    <property type="entry name" value="LRR-containing_regulator"/>
</dbReference>
<dbReference type="Gene3D" id="3.80.10.10">
    <property type="entry name" value="Ribonuclease Inhibitor"/>
    <property type="match status" value="2"/>
</dbReference>
<name>A0A7S2GU60_9STRA</name>
<accession>A0A7S2GU60</accession>